<keyword evidence="1 5" id="KW-0597">Phosphoprotein</keyword>
<dbReference type="Pfam" id="PF00072">
    <property type="entry name" value="Response_reg"/>
    <property type="match status" value="1"/>
</dbReference>
<feature type="domain" description="HTH luxR-type" evidence="6">
    <location>
        <begin position="150"/>
        <end position="215"/>
    </location>
</feature>
<dbReference type="PANTHER" id="PTHR43214:SF41">
    <property type="entry name" value="NITRATE_NITRITE RESPONSE REGULATOR PROTEIN NARP"/>
    <property type="match status" value="1"/>
</dbReference>
<proteinExistence type="predicted"/>
<dbReference type="AlphaFoldDB" id="A0A9D7S7L5"/>
<dbReference type="InterPro" id="IPR058245">
    <property type="entry name" value="NreC/VraR/RcsB-like_REC"/>
</dbReference>
<evidence type="ECO:0000313" key="9">
    <source>
        <dbReference type="Proteomes" id="UP000808349"/>
    </source>
</evidence>
<gene>
    <name evidence="8" type="ORF">IPO85_07825</name>
</gene>
<evidence type="ECO:0000256" key="4">
    <source>
        <dbReference type="ARBA" id="ARBA00023163"/>
    </source>
</evidence>
<dbReference type="CDD" id="cd17535">
    <property type="entry name" value="REC_NarL-like"/>
    <property type="match status" value="1"/>
</dbReference>
<keyword evidence="3" id="KW-0238">DNA-binding</keyword>
<dbReference type="InterPro" id="IPR039420">
    <property type="entry name" value="WalR-like"/>
</dbReference>
<dbReference type="InterPro" id="IPR011006">
    <property type="entry name" value="CheY-like_superfamily"/>
</dbReference>
<keyword evidence="2" id="KW-0805">Transcription regulation</keyword>
<dbReference type="PROSITE" id="PS50110">
    <property type="entry name" value="RESPONSE_REGULATORY"/>
    <property type="match status" value="1"/>
</dbReference>
<dbReference type="InterPro" id="IPR000792">
    <property type="entry name" value="Tscrpt_reg_LuxR_C"/>
</dbReference>
<organism evidence="8 9">
    <name type="scientific">Candidatus Defluviibacterium haderslevense</name>
    <dbReference type="NCBI Taxonomy" id="2981993"/>
    <lineage>
        <taxon>Bacteria</taxon>
        <taxon>Pseudomonadati</taxon>
        <taxon>Bacteroidota</taxon>
        <taxon>Saprospiria</taxon>
        <taxon>Saprospirales</taxon>
        <taxon>Saprospiraceae</taxon>
        <taxon>Candidatus Defluviibacterium</taxon>
    </lineage>
</organism>
<dbReference type="SUPFAM" id="SSF52172">
    <property type="entry name" value="CheY-like"/>
    <property type="match status" value="1"/>
</dbReference>
<comment type="caution">
    <text evidence="8">The sequence shown here is derived from an EMBL/GenBank/DDBJ whole genome shotgun (WGS) entry which is preliminary data.</text>
</comment>
<dbReference type="GO" id="GO:0000160">
    <property type="term" value="P:phosphorelay signal transduction system"/>
    <property type="evidence" value="ECO:0007669"/>
    <property type="project" value="InterPro"/>
</dbReference>
<feature type="domain" description="Response regulatory" evidence="7">
    <location>
        <begin position="5"/>
        <end position="123"/>
    </location>
</feature>
<protein>
    <submittedName>
        <fullName evidence="8">Response regulator transcription factor</fullName>
    </submittedName>
</protein>
<feature type="modified residue" description="4-aspartylphosphate" evidence="5">
    <location>
        <position position="58"/>
    </location>
</feature>
<dbReference type="Proteomes" id="UP000808349">
    <property type="component" value="Unassembled WGS sequence"/>
</dbReference>
<dbReference type="InterPro" id="IPR016032">
    <property type="entry name" value="Sig_transdc_resp-reg_C-effctor"/>
</dbReference>
<dbReference type="EMBL" id="JADKFW010000004">
    <property type="protein sequence ID" value="MBK9717407.1"/>
    <property type="molecule type" value="Genomic_DNA"/>
</dbReference>
<evidence type="ECO:0000256" key="1">
    <source>
        <dbReference type="ARBA" id="ARBA00022553"/>
    </source>
</evidence>
<accession>A0A9D7S7L5</accession>
<evidence type="ECO:0000259" key="7">
    <source>
        <dbReference type="PROSITE" id="PS50110"/>
    </source>
</evidence>
<evidence type="ECO:0000256" key="2">
    <source>
        <dbReference type="ARBA" id="ARBA00023015"/>
    </source>
</evidence>
<dbReference type="Pfam" id="PF00196">
    <property type="entry name" value="GerE"/>
    <property type="match status" value="1"/>
</dbReference>
<dbReference type="PROSITE" id="PS50043">
    <property type="entry name" value="HTH_LUXR_2"/>
    <property type="match status" value="1"/>
</dbReference>
<sequence length="220" mass="25192">MMAYQIILVDDHIILAKAIQSIIEKDDAFHVTHVLKNGRELIDLLPGLDVKPDLILLDINMPVMNGMEVAKVLQQQYPELKFLTLTMNDEEMSIIKMFNLGAKGYLLKDADPEELMFAMTSILNKGFYYSDFVASVLMKNISGKSESSDPKVQTIVLKDRELEFLKHCCSEMTYKEIADVMFLSPKTIDGYREHLFQKLNVKSRVGLVLYSFRKNLFKIG</sequence>
<keyword evidence="4" id="KW-0804">Transcription</keyword>
<evidence type="ECO:0000256" key="3">
    <source>
        <dbReference type="ARBA" id="ARBA00023125"/>
    </source>
</evidence>
<dbReference type="InterPro" id="IPR001789">
    <property type="entry name" value="Sig_transdc_resp-reg_receiver"/>
</dbReference>
<dbReference type="SUPFAM" id="SSF46894">
    <property type="entry name" value="C-terminal effector domain of the bipartite response regulators"/>
    <property type="match status" value="1"/>
</dbReference>
<evidence type="ECO:0000259" key="6">
    <source>
        <dbReference type="PROSITE" id="PS50043"/>
    </source>
</evidence>
<dbReference type="CDD" id="cd06170">
    <property type="entry name" value="LuxR_C_like"/>
    <property type="match status" value="1"/>
</dbReference>
<dbReference type="GO" id="GO:0006355">
    <property type="term" value="P:regulation of DNA-templated transcription"/>
    <property type="evidence" value="ECO:0007669"/>
    <property type="project" value="InterPro"/>
</dbReference>
<dbReference type="SMART" id="SM00448">
    <property type="entry name" value="REC"/>
    <property type="match status" value="1"/>
</dbReference>
<dbReference type="GO" id="GO:0003677">
    <property type="term" value="F:DNA binding"/>
    <property type="evidence" value="ECO:0007669"/>
    <property type="project" value="UniProtKB-KW"/>
</dbReference>
<dbReference type="SMART" id="SM00421">
    <property type="entry name" value="HTH_LUXR"/>
    <property type="match status" value="1"/>
</dbReference>
<evidence type="ECO:0000256" key="5">
    <source>
        <dbReference type="PROSITE-ProRule" id="PRU00169"/>
    </source>
</evidence>
<dbReference type="PANTHER" id="PTHR43214">
    <property type="entry name" value="TWO-COMPONENT RESPONSE REGULATOR"/>
    <property type="match status" value="1"/>
</dbReference>
<name>A0A9D7S7L5_9BACT</name>
<dbReference type="Gene3D" id="3.40.50.2300">
    <property type="match status" value="1"/>
</dbReference>
<reference evidence="8 9" key="1">
    <citation type="submission" date="2020-10" db="EMBL/GenBank/DDBJ databases">
        <title>Connecting structure to function with the recovery of over 1000 high-quality activated sludge metagenome-assembled genomes encoding full-length rRNA genes using long-read sequencing.</title>
        <authorList>
            <person name="Singleton C.M."/>
            <person name="Petriglieri F."/>
            <person name="Kristensen J.M."/>
            <person name="Kirkegaard R.H."/>
            <person name="Michaelsen T.Y."/>
            <person name="Andersen M.H."/>
            <person name="Karst S.M."/>
            <person name="Dueholm M.S."/>
            <person name="Nielsen P.H."/>
            <person name="Albertsen M."/>
        </authorList>
    </citation>
    <scope>NUCLEOTIDE SEQUENCE [LARGE SCALE GENOMIC DNA]</scope>
    <source>
        <strain evidence="8">Ribe_18-Q3-R11-54_BAT3C.373</strain>
    </source>
</reference>
<evidence type="ECO:0000313" key="8">
    <source>
        <dbReference type="EMBL" id="MBK9717407.1"/>
    </source>
</evidence>